<dbReference type="PANTHER" id="PTHR16223">
    <property type="entry name" value="TRANSCRIPTION FACTOR BHLH83-RELATED"/>
    <property type="match status" value="1"/>
</dbReference>
<keyword evidence="2" id="KW-0805">Transcription regulation</keyword>
<feature type="region of interest" description="Disordered" evidence="5">
    <location>
        <begin position="428"/>
        <end position="453"/>
    </location>
</feature>
<dbReference type="SUPFAM" id="SSF47459">
    <property type="entry name" value="HLH, helix-loop-helix DNA-binding domain"/>
    <property type="match status" value="1"/>
</dbReference>
<dbReference type="InterPro" id="IPR011598">
    <property type="entry name" value="bHLH_dom"/>
</dbReference>
<reference evidence="7 8" key="1">
    <citation type="submission" date="2020-04" db="EMBL/GenBank/DDBJ databases">
        <title>Plant Genome Project.</title>
        <authorList>
            <person name="Zhang R.-G."/>
        </authorList>
    </citation>
    <scope>NUCLEOTIDE SEQUENCE [LARGE SCALE GENOMIC DNA]</scope>
    <source>
        <strain evidence="7">YNK0</strain>
        <tissue evidence="7">Leaf</tissue>
    </source>
</reference>
<dbReference type="Gene3D" id="4.10.280.10">
    <property type="entry name" value="Helix-loop-helix DNA-binding domain"/>
    <property type="match status" value="1"/>
</dbReference>
<evidence type="ECO:0000256" key="2">
    <source>
        <dbReference type="ARBA" id="ARBA00023015"/>
    </source>
</evidence>
<evidence type="ECO:0000256" key="5">
    <source>
        <dbReference type="SAM" id="MobiDB-lite"/>
    </source>
</evidence>
<dbReference type="GO" id="GO:0005634">
    <property type="term" value="C:nucleus"/>
    <property type="evidence" value="ECO:0007669"/>
    <property type="project" value="UniProtKB-SubCell"/>
</dbReference>
<evidence type="ECO:0000256" key="1">
    <source>
        <dbReference type="ARBA" id="ARBA00004123"/>
    </source>
</evidence>
<gene>
    <name evidence="7" type="ORF">HHK36_021938</name>
</gene>
<dbReference type="GO" id="GO:0000978">
    <property type="term" value="F:RNA polymerase II cis-regulatory region sequence-specific DNA binding"/>
    <property type="evidence" value="ECO:0007669"/>
    <property type="project" value="TreeGrafter"/>
</dbReference>
<evidence type="ECO:0000313" key="8">
    <source>
        <dbReference type="Proteomes" id="UP000655225"/>
    </source>
</evidence>
<evidence type="ECO:0000313" key="7">
    <source>
        <dbReference type="EMBL" id="KAF8393691.1"/>
    </source>
</evidence>
<dbReference type="PROSITE" id="PS50888">
    <property type="entry name" value="BHLH"/>
    <property type="match status" value="1"/>
</dbReference>
<dbReference type="GO" id="GO:0046983">
    <property type="term" value="F:protein dimerization activity"/>
    <property type="evidence" value="ECO:0007669"/>
    <property type="project" value="InterPro"/>
</dbReference>
<comment type="caution">
    <text evidence="7">The sequence shown here is derived from an EMBL/GenBank/DDBJ whole genome shotgun (WGS) entry which is preliminary data.</text>
</comment>
<keyword evidence="4" id="KW-0539">Nucleus</keyword>
<keyword evidence="3" id="KW-0804">Transcription</keyword>
<protein>
    <recommendedName>
        <fullName evidence="6">BHLH domain-containing protein</fullName>
    </recommendedName>
</protein>
<feature type="domain" description="BHLH" evidence="6">
    <location>
        <begin position="324"/>
        <end position="373"/>
    </location>
</feature>
<evidence type="ECO:0000256" key="3">
    <source>
        <dbReference type="ARBA" id="ARBA00023163"/>
    </source>
</evidence>
<organism evidence="7 8">
    <name type="scientific">Tetracentron sinense</name>
    <name type="common">Spur-leaf</name>
    <dbReference type="NCBI Taxonomy" id="13715"/>
    <lineage>
        <taxon>Eukaryota</taxon>
        <taxon>Viridiplantae</taxon>
        <taxon>Streptophyta</taxon>
        <taxon>Embryophyta</taxon>
        <taxon>Tracheophyta</taxon>
        <taxon>Spermatophyta</taxon>
        <taxon>Magnoliopsida</taxon>
        <taxon>Trochodendrales</taxon>
        <taxon>Trochodendraceae</taxon>
        <taxon>Tetracentron</taxon>
    </lineage>
</organism>
<evidence type="ECO:0000256" key="4">
    <source>
        <dbReference type="ARBA" id="ARBA00023242"/>
    </source>
</evidence>
<evidence type="ECO:0000259" key="6">
    <source>
        <dbReference type="PROSITE" id="PS50888"/>
    </source>
</evidence>
<dbReference type="OrthoDB" id="759159at2759"/>
<dbReference type="GO" id="GO:0000981">
    <property type="term" value="F:DNA-binding transcription factor activity, RNA polymerase II-specific"/>
    <property type="evidence" value="ECO:0007669"/>
    <property type="project" value="TreeGrafter"/>
</dbReference>
<sequence>MDEFFDHYLSSSSWSDVNATERSSWVANGLTQTGLLADSDGVCEGDKKNSPISMIPSSRNMENLATQGTIFVVGDSNYGLDKGLPLGEAQNQQDGSTCARKPSLNEVVNGSSKAEYFCMQLNTTMSTPATLNLSSPKLLPVVHGFADSPCSLHKSGPVGSNGSEPCEVHQSLRDSHSFPSIPQLWPSPPYGGVASSSPTMKQHKLQGFGFQGEYMDSEAKVLENRCLGGEKFLQHDKLSASVSINGQGELHNYPLSSFAAGPQITMTKTAGSHSHPQLSQLSEGNPINHYMIQHPVSQLQPAPATAAGGLNGAVKPRVRARRGQATDPHSIAERLRREKIAERMKDLQELVPNSNKGSNRLILSPSAGLGADLSESPDNIAFEQEVVKLMESNVTMAMKYLQSKGLCLMPTALATAISSLKASVGTVSSERKKAGSTHGLGPHNNGLPDIGIRQMYSDSDNVRNHKREGSTTNGCTGAVVKQEVEKNTSCTATEMKPKA</sequence>
<dbReference type="InterPro" id="IPR045843">
    <property type="entry name" value="IND-like"/>
</dbReference>
<name>A0A835D8B3_TETSI</name>
<keyword evidence="8" id="KW-1185">Reference proteome</keyword>
<dbReference type="AlphaFoldDB" id="A0A835D8B3"/>
<proteinExistence type="predicted"/>
<dbReference type="OMA" id="SNHGMEC"/>
<dbReference type="EMBL" id="JABCRI010000015">
    <property type="protein sequence ID" value="KAF8393691.1"/>
    <property type="molecule type" value="Genomic_DNA"/>
</dbReference>
<dbReference type="InterPro" id="IPR036638">
    <property type="entry name" value="HLH_DNA-bd_sf"/>
</dbReference>
<dbReference type="PANTHER" id="PTHR16223:SF215">
    <property type="entry name" value="OS02G0564700 PROTEIN"/>
    <property type="match status" value="1"/>
</dbReference>
<accession>A0A835D8B3</accession>
<comment type="subcellular location">
    <subcellularLocation>
        <location evidence="1">Nucleus</location>
    </subcellularLocation>
</comment>
<dbReference type="Proteomes" id="UP000655225">
    <property type="component" value="Unassembled WGS sequence"/>
</dbReference>